<feature type="region of interest" description="Disordered" evidence="1">
    <location>
        <begin position="450"/>
        <end position="486"/>
    </location>
</feature>
<reference evidence="2" key="1">
    <citation type="submission" date="2020-05" db="EMBL/GenBank/DDBJ databases">
        <title>Mycena genomes resolve the evolution of fungal bioluminescence.</title>
        <authorList>
            <person name="Tsai I.J."/>
        </authorList>
    </citation>
    <scope>NUCLEOTIDE SEQUENCE</scope>
    <source>
        <strain evidence="2">110903Hualien_Pintung</strain>
    </source>
</reference>
<dbReference type="Proteomes" id="UP000613580">
    <property type="component" value="Unassembled WGS sequence"/>
</dbReference>
<evidence type="ECO:0000313" key="2">
    <source>
        <dbReference type="EMBL" id="KAF7318187.1"/>
    </source>
</evidence>
<comment type="caution">
    <text evidence="2">The sequence shown here is derived from an EMBL/GenBank/DDBJ whole genome shotgun (WGS) entry which is preliminary data.</text>
</comment>
<organism evidence="2 3">
    <name type="scientific">Mycena chlorophos</name>
    <name type="common">Agaric fungus</name>
    <name type="synonym">Agaricus chlorophos</name>
    <dbReference type="NCBI Taxonomy" id="658473"/>
    <lineage>
        <taxon>Eukaryota</taxon>
        <taxon>Fungi</taxon>
        <taxon>Dikarya</taxon>
        <taxon>Basidiomycota</taxon>
        <taxon>Agaricomycotina</taxon>
        <taxon>Agaricomycetes</taxon>
        <taxon>Agaricomycetidae</taxon>
        <taxon>Agaricales</taxon>
        <taxon>Marasmiineae</taxon>
        <taxon>Mycenaceae</taxon>
        <taxon>Mycena</taxon>
    </lineage>
</organism>
<sequence>MTLDPGGHCLAIGCGRPTTDALCERQMCRGHCSKVGPCRCKPHQKEYEKKQQQQQNAARPASATIPAAATTVIPSDAALLPLLSTPQPLPSVAQAARFLAALNSIHGMDRAQVQAVVQERLASASSLPLINSAANEHAVPPLLLWDSHTPSLLSPSHAMDVPNSFAEHDLPENDGFVFSASNISQRPSLEPERVPTPPFPPSTQPHTSAALQPAAPTPKKRRNRLPALSMNDDWNDDNGVSQTEPLHIRQESPTKKKVINNNNLTKRFYFVGFATPGKAPHTSVVDASVSWPIWSLADGGEDVGALFEGLVDDAKAEMWVASKREWFAVPRDMEHRVTTDCTLIFRRRGEVWDNAELEAIINTRFLPPPPPHYRYNLPAQRKALATAYKTLPSTPTVPLLRLPNPDGEILHEPALSSPLKRALQLVEDHEDNQRPATRARLTIDTTTSAICSTVPSAPPSPWSAATPSSASPSPLPSPFPSTIQPNPPGLTLAVSAPAPALPSGFGNMYVVDVVAGFHKMDELRADKSLDLEARFKRAFPTRKFNGNTYRDNARKWNNAPMGFAGCCDESGADTGRTLATFYKLFNQNIALY</sequence>
<dbReference type="AlphaFoldDB" id="A0A8H6TK60"/>
<feature type="compositionally biased region" description="Pro residues" evidence="1">
    <location>
        <begin position="194"/>
        <end position="203"/>
    </location>
</feature>
<proteinExistence type="predicted"/>
<keyword evidence="3" id="KW-1185">Reference proteome</keyword>
<dbReference type="OrthoDB" id="3070377at2759"/>
<feature type="compositionally biased region" description="Low complexity" evidence="1">
    <location>
        <begin position="462"/>
        <end position="472"/>
    </location>
</feature>
<evidence type="ECO:0000256" key="1">
    <source>
        <dbReference type="SAM" id="MobiDB-lite"/>
    </source>
</evidence>
<evidence type="ECO:0000313" key="3">
    <source>
        <dbReference type="Proteomes" id="UP000613580"/>
    </source>
</evidence>
<name>A0A8H6TK60_MYCCL</name>
<gene>
    <name evidence="2" type="ORF">HMN09_00326900</name>
</gene>
<dbReference type="EMBL" id="JACAZE010000004">
    <property type="protein sequence ID" value="KAF7318187.1"/>
    <property type="molecule type" value="Genomic_DNA"/>
</dbReference>
<accession>A0A8H6TK60</accession>
<feature type="region of interest" description="Disordered" evidence="1">
    <location>
        <begin position="184"/>
        <end position="252"/>
    </location>
</feature>
<protein>
    <submittedName>
        <fullName evidence="2">Uncharacterized protein</fullName>
    </submittedName>
</protein>